<name>A0A4R5CH42_9ACTN</name>
<dbReference type="AlphaFoldDB" id="A0A4R5CH42"/>
<comment type="caution">
    <text evidence="1">The sequence shown here is derived from an EMBL/GenBank/DDBJ whole genome shotgun (WGS) entry which is preliminary data.</text>
</comment>
<accession>A0A4R5CH42</accession>
<gene>
    <name evidence="1" type="ORF">E1298_00860</name>
</gene>
<proteinExistence type="predicted"/>
<sequence length="124" mass="14199">MTDSRETLAAIDTAVDAWSDYDETVSNDAMRWAPEPPVEDHPHTQPRPRIEAVEVRVRTSDGVEHIYTMPDARDVTIDMDLEDPYLDDPWSLSSPAQFVGSLRVELFSLTVRCPREVNETRREI</sequence>
<dbReference type="RefSeq" id="WP_131888775.1">
    <property type="nucleotide sequence ID" value="NZ_SMKU01000002.1"/>
</dbReference>
<reference evidence="1 2" key="1">
    <citation type="submission" date="2019-03" db="EMBL/GenBank/DDBJ databases">
        <title>Draft genome sequences of novel Actinobacteria.</title>
        <authorList>
            <person name="Sahin N."/>
            <person name="Ay H."/>
            <person name="Saygin H."/>
        </authorList>
    </citation>
    <scope>NUCLEOTIDE SEQUENCE [LARGE SCALE GENOMIC DNA]</scope>
    <source>
        <strain evidence="1 2">H3C3</strain>
    </source>
</reference>
<organism evidence="1 2">
    <name type="scientific">Actinomadura rubrisoli</name>
    <dbReference type="NCBI Taxonomy" id="2530368"/>
    <lineage>
        <taxon>Bacteria</taxon>
        <taxon>Bacillati</taxon>
        <taxon>Actinomycetota</taxon>
        <taxon>Actinomycetes</taxon>
        <taxon>Streptosporangiales</taxon>
        <taxon>Thermomonosporaceae</taxon>
        <taxon>Actinomadura</taxon>
    </lineage>
</organism>
<dbReference type="OrthoDB" id="3542992at2"/>
<evidence type="ECO:0000313" key="1">
    <source>
        <dbReference type="EMBL" id="TDD97613.1"/>
    </source>
</evidence>
<dbReference type="EMBL" id="SMKU01000002">
    <property type="protein sequence ID" value="TDD97613.1"/>
    <property type="molecule type" value="Genomic_DNA"/>
</dbReference>
<dbReference type="Proteomes" id="UP000294513">
    <property type="component" value="Unassembled WGS sequence"/>
</dbReference>
<keyword evidence="2" id="KW-1185">Reference proteome</keyword>
<protein>
    <submittedName>
        <fullName evidence="1">Uncharacterized protein</fullName>
    </submittedName>
</protein>
<evidence type="ECO:0000313" key="2">
    <source>
        <dbReference type="Proteomes" id="UP000294513"/>
    </source>
</evidence>